<dbReference type="SUPFAM" id="SSF55298">
    <property type="entry name" value="YjgF-like"/>
    <property type="match status" value="1"/>
</dbReference>
<proteinExistence type="predicted"/>
<dbReference type="Gene3D" id="3.30.1330.40">
    <property type="entry name" value="RutC-like"/>
    <property type="match status" value="1"/>
</dbReference>
<dbReference type="Proteomes" id="UP000317318">
    <property type="component" value="Chromosome"/>
</dbReference>
<dbReference type="AlphaFoldDB" id="A0A517QXE2"/>
<name>A0A517QXE2_9PLAN</name>
<dbReference type="EMBL" id="CP036268">
    <property type="protein sequence ID" value="QDT36336.1"/>
    <property type="molecule type" value="Genomic_DNA"/>
</dbReference>
<reference evidence="2 3" key="1">
    <citation type="submission" date="2019-02" db="EMBL/GenBank/DDBJ databases">
        <title>Deep-cultivation of Planctomycetes and their phenomic and genomic characterization uncovers novel biology.</title>
        <authorList>
            <person name="Wiegand S."/>
            <person name="Jogler M."/>
            <person name="Boedeker C."/>
            <person name="Pinto D."/>
            <person name="Vollmers J."/>
            <person name="Rivas-Marin E."/>
            <person name="Kohn T."/>
            <person name="Peeters S.H."/>
            <person name="Heuer A."/>
            <person name="Rast P."/>
            <person name="Oberbeckmann S."/>
            <person name="Bunk B."/>
            <person name="Jeske O."/>
            <person name="Meyerdierks A."/>
            <person name="Storesund J.E."/>
            <person name="Kallscheuer N."/>
            <person name="Luecker S."/>
            <person name="Lage O.M."/>
            <person name="Pohl T."/>
            <person name="Merkel B.J."/>
            <person name="Hornburger P."/>
            <person name="Mueller R.-W."/>
            <person name="Bruemmer F."/>
            <person name="Labrenz M."/>
            <person name="Spormann A.M."/>
            <person name="Op den Camp H."/>
            <person name="Overmann J."/>
            <person name="Amann R."/>
            <person name="Jetten M.S.M."/>
            <person name="Mascher T."/>
            <person name="Medema M.H."/>
            <person name="Devos D.P."/>
            <person name="Kaster A.-K."/>
            <person name="Ovreas L."/>
            <person name="Rohde M."/>
            <person name="Galperin M.Y."/>
            <person name="Jogler C."/>
        </authorList>
    </citation>
    <scope>NUCLEOTIDE SEQUENCE [LARGE SCALE GENOMIC DNA]</scope>
    <source>
        <strain evidence="2 3">Pan189</strain>
    </source>
</reference>
<evidence type="ECO:0000313" key="3">
    <source>
        <dbReference type="Proteomes" id="UP000317318"/>
    </source>
</evidence>
<evidence type="ECO:0000313" key="2">
    <source>
        <dbReference type="EMBL" id="QDT36336.1"/>
    </source>
</evidence>
<keyword evidence="3" id="KW-1185">Reference proteome</keyword>
<feature type="domain" description="Endoribonuclease L-PSP/chorismate mutase-like" evidence="1">
    <location>
        <begin position="4"/>
        <end position="136"/>
    </location>
</feature>
<dbReference type="PANTHER" id="PTHR43760:SF1">
    <property type="entry name" value="ENDORIBONUCLEASE L-PSP_CHORISMATE MUTASE-LIKE DOMAIN-CONTAINING PROTEIN"/>
    <property type="match status" value="1"/>
</dbReference>
<sequence>MSHEARLAELNVELPEPPAPAGNYVPIVRTGNLLFTAGHIAMIKGKVGGEVDPSQAHLAANSIAHSMLATLKRELGSLDKVKRLVKATGFVACTPDFTDHPKVIDGFSYTMAHVFGDAGKGARSAVGVPSLPLNTCVEIEAVWEVE</sequence>
<dbReference type="Pfam" id="PF14588">
    <property type="entry name" value="YjgF_endoribonc"/>
    <property type="match status" value="1"/>
</dbReference>
<dbReference type="KEGG" id="svp:Pan189_06920"/>
<dbReference type="InterPro" id="IPR013813">
    <property type="entry name" value="Endoribo_LPSP/chorism_mut-like"/>
</dbReference>
<organism evidence="2 3">
    <name type="scientific">Stratiformator vulcanicus</name>
    <dbReference type="NCBI Taxonomy" id="2527980"/>
    <lineage>
        <taxon>Bacteria</taxon>
        <taxon>Pseudomonadati</taxon>
        <taxon>Planctomycetota</taxon>
        <taxon>Planctomycetia</taxon>
        <taxon>Planctomycetales</taxon>
        <taxon>Planctomycetaceae</taxon>
        <taxon>Stratiformator</taxon>
    </lineage>
</organism>
<evidence type="ECO:0000259" key="1">
    <source>
        <dbReference type="Pfam" id="PF14588"/>
    </source>
</evidence>
<dbReference type="PANTHER" id="PTHR43760">
    <property type="entry name" value="ENDORIBONUCLEASE-RELATED"/>
    <property type="match status" value="1"/>
</dbReference>
<dbReference type="InterPro" id="IPR035959">
    <property type="entry name" value="RutC-like_sf"/>
</dbReference>
<dbReference type="RefSeq" id="WP_145362546.1">
    <property type="nucleotide sequence ID" value="NZ_CP036268.1"/>
</dbReference>
<accession>A0A517QXE2</accession>
<dbReference type="OrthoDB" id="9806350at2"/>
<dbReference type="CDD" id="cd02199">
    <property type="entry name" value="YjgF_YER057c_UK114_like_1"/>
    <property type="match status" value="1"/>
</dbReference>
<gene>
    <name evidence="2" type="ORF">Pan189_06920</name>
</gene>
<protein>
    <submittedName>
        <fullName evidence="2">Endoribonuclease L-PSP</fullName>
    </submittedName>
</protein>